<keyword evidence="9" id="KW-1185">Reference proteome</keyword>
<dbReference type="InterPro" id="IPR029510">
    <property type="entry name" value="Ald_DH_CS_GLU"/>
</dbReference>
<evidence type="ECO:0000256" key="1">
    <source>
        <dbReference type="ARBA" id="ARBA00009986"/>
    </source>
</evidence>
<dbReference type="EMBL" id="CP108133">
    <property type="protein sequence ID" value="WTP53093.1"/>
    <property type="molecule type" value="Genomic_DNA"/>
</dbReference>
<comment type="similarity">
    <text evidence="1 6">Belongs to the aldehyde dehydrogenase family.</text>
</comment>
<feature type="active site" evidence="5">
    <location>
        <position position="248"/>
    </location>
</feature>
<comment type="pathway">
    <text evidence="4">Amine and polyamine biosynthesis; betaine biosynthesis via choline pathway; betaine from betaine aldehyde: step 1/1.</text>
</comment>
<sequence length="488" mass="52367">MADLYIGGTWTSAREKRTREIRCPADGSLVAVVDEAGGEDTADAIAAARRAFDEGPWPRTPANERGDLLLRVADLLARDKDVLARAESLDTGKRLVESEYDIDDIENCFRYFGRLVGSESGRVVETGTEGVDSRVVHEPVGVCALITPWNYPLLQTAWKVAPALAAGNTFVLKPSELTPHTAIHLMRLLEEAGVPAGVANLILGAGPEAGAPLGDHPDVDLVSFTGGLQTGRRLMAAAAGTVKKVALELGGKNPNIVFADADFETAVDMALTAVFLHSGQVCSAGARLLVEDSLHDRFVDEVVRRARLIRLGGPFDERAQTGPLISAAHRAKVEAYVAKGLEEGAVLRCGGERPAEPPHPDGFYYPPTVLDECSGGMSVVQDESFGPVLTVERFADEAEAVRLANATIYGLAGGIFTSDEAKAQRVASALRIGTIWINDYHPYVPQAEWGGYKQSGFGRELGPAGLAEYRETKHIWRTTNPSPQGWFS</sequence>
<dbReference type="InterPro" id="IPR016160">
    <property type="entry name" value="Ald_DH_CS_CYS"/>
</dbReference>
<accession>A0ABZ1JRU0</accession>
<evidence type="ECO:0000313" key="9">
    <source>
        <dbReference type="Proteomes" id="UP001432166"/>
    </source>
</evidence>
<organism evidence="8 9">
    <name type="scientific">Streptomyces tauricus</name>
    <dbReference type="NCBI Taxonomy" id="68274"/>
    <lineage>
        <taxon>Bacteria</taxon>
        <taxon>Bacillati</taxon>
        <taxon>Actinomycetota</taxon>
        <taxon>Actinomycetes</taxon>
        <taxon>Kitasatosporales</taxon>
        <taxon>Streptomycetaceae</taxon>
        <taxon>Streptomyces</taxon>
        <taxon>Streptomyces aurantiacus group</taxon>
    </lineage>
</organism>
<dbReference type="InterPro" id="IPR016161">
    <property type="entry name" value="Ald_DH/histidinol_DH"/>
</dbReference>
<dbReference type="PANTHER" id="PTHR43860:SF2">
    <property type="entry name" value="BETAINE ALDEHYDE DEHYDROGENASE-RELATED"/>
    <property type="match status" value="1"/>
</dbReference>
<gene>
    <name evidence="8" type="ORF">OG288_35130</name>
</gene>
<dbReference type="InterPro" id="IPR016163">
    <property type="entry name" value="Ald_DH_C"/>
</dbReference>
<evidence type="ECO:0000256" key="3">
    <source>
        <dbReference type="ARBA" id="ARBA00023027"/>
    </source>
</evidence>
<dbReference type="Gene3D" id="3.40.309.10">
    <property type="entry name" value="Aldehyde Dehydrogenase, Chain A, domain 2"/>
    <property type="match status" value="1"/>
</dbReference>
<feature type="domain" description="Aldehyde dehydrogenase" evidence="7">
    <location>
        <begin position="10"/>
        <end position="475"/>
    </location>
</feature>
<dbReference type="SUPFAM" id="SSF53720">
    <property type="entry name" value="ALDH-like"/>
    <property type="match status" value="1"/>
</dbReference>
<dbReference type="Proteomes" id="UP001432166">
    <property type="component" value="Chromosome"/>
</dbReference>
<dbReference type="Gene3D" id="3.40.605.10">
    <property type="entry name" value="Aldehyde Dehydrogenase, Chain A, domain 1"/>
    <property type="match status" value="1"/>
</dbReference>
<evidence type="ECO:0000256" key="2">
    <source>
        <dbReference type="ARBA" id="ARBA00023002"/>
    </source>
</evidence>
<proteinExistence type="inferred from homology"/>
<evidence type="ECO:0000256" key="5">
    <source>
        <dbReference type="PROSITE-ProRule" id="PRU10007"/>
    </source>
</evidence>
<dbReference type="PROSITE" id="PS00687">
    <property type="entry name" value="ALDEHYDE_DEHYDR_GLU"/>
    <property type="match status" value="1"/>
</dbReference>
<name>A0ABZ1JRU0_9ACTN</name>
<evidence type="ECO:0000256" key="6">
    <source>
        <dbReference type="RuleBase" id="RU003345"/>
    </source>
</evidence>
<keyword evidence="3" id="KW-0520">NAD</keyword>
<evidence type="ECO:0000256" key="4">
    <source>
        <dbReference type="ARBA" id="ARBA00037921"/>
    </source>
</evidence>
<dbReference type="Pfam" id="PF00171">
    <property type="entry name" value="Aldedh"/>
    <property type="match status" value="1"/>
</dbReference>
<evidence type="ECO:0000313" key="8">
    <source>
        <dbReference type="EMBL" id="WTP53093.1"/>
    </source>
</evidence>
<dbReference type="PROSITE" id="PS00070">
    <property type="entry name" value="ALDEHYDE_DEHYDR_CYS"/>
    <property type="match status" value="1"/>
</dbReference>
<dbReference type="PANTHER" id="PTHR43860">
    <property type="entry name" value="BETAINE ALDEHYDE DEHYDROGENASE"/>
    <property type="match status" value="1"/>
</dbReference>
<dbReference type="InterPro" id="IPR015590">
    <property type="entry name" value="Aldehyde_DH_dom"/>
</dbReference>
<dbReference type="InterPro" id="IPR016162">
    <property type="entry name" value="Ald_DH_N"/>
</dbReference>
<keyword evidence="2 6" id="KW-0560">Oxidoreductase</keyword>
<protein>
    <submittedName>
        <fullName evidence="8">Aldehyde dehydrogenase family protein</fullName>
    </submittedName>
</protein>
<evidence type="ECO:0000259" key="7">
    <source>
        <dbReference type="Pfam" id="PF00171"/>
    </source>
</evidence>
<reference evidence="8" key="1">
    <citation type="submission" date="2022-10" db="EMBL/GenBank/DDBJ databases">
        <title>The complete genomes of actinobacterial strains from the NBC collection.</title>
        <authorList>
            <person name="Joergensen T.S."/>
            <person name="Alvarez Arevalo M."/>
            <person name="Sterndorff E.B."/>
            <person name="Faurdal D."/>
            <person name="Vuksanovic O."/>
            <person name="Mourched A.-S."/>
            <person name="Charusanti P."/>
            <person name="Shaw S."/>
            <person name="Blin K."/>
            <person name="Weber T."/>
        </authorList>
    </citation>
    <scope>NUCLEOTIDE SEQUENCE</scope>
    <source>
        <strain evidence="8">NBC_00189</strain>
    </source>
</reference>
<dbReference type="RefSeq" id="WP_189772924.1">
    <property type="nucleotide sequence ID" value="NZ_BMVY01000008.1"/>
</dbReference>